<evidence type="ECO:0000256" key="7">
    <source>
        <dbReference type="ARBA" id="ARBA00023157"/>
    </source>
</evidence>
<keyword evidence="3 9" id="KW-0812">Transmembrane</keyword>
<dbReference type="GO" id="GO:0005886">
    <property type="term" value="C:plasma membrane"/>
    <property type="evidence" value="ECO:0007669"/>
    <property type="project" value="UniProtKB-UniRule"/>
</dbReference>
<keyword evidence="13" id="KW-1185">Reference proteome</keyword>
<comment type="subcellular location">
    <subcellularLocation>
        <location evidence="1 9">Membrane</location>
        <topology evidence="1 9">Single-pass type II membrane protein</topology>
    </subcellularLocation>
</comment>
<feature type="region of interest" description="Disordered" evidence="10">
    <location>
        <begin position="1"/>
        <end position="26"/>
    </location>
</feature>
<keyword evidence="5 9" id="KW-1133">Transmembrane helix</keyword>
<dbReference type="GO" id="GO:0070062">
    <property type="term" value="C:extracellular exosome"/>
    <property type="evidence" value="ECO:0007669"/>
    <property type="project" value="TreeGrafter"/>
</dbReference>
<dbReference type="InterPro" id="IPR007084">
    <property type="entry name" value="BRICHOS_dom"/>
</dbReference>
<keyword evidence="4 9" id="KW-0735">Signal-anchor</keyword>
<gene>
    <name evidence="12" type="ORF">GSLYS_00019995001</name>
</gene>
<evidence type="ECO:0000256" key="5">
    <source>
        <dbReference type="ARBA" id="ARBA00022989"/>
    </source>
</evidence>
<proteinExistence type="inferred from homology"/>
<evidence type="ECO:0000256" key="8">
    <source>
        <dbReference type="ARBA" id="ARBA00023180"/>
    </source>
</evidence>
<evidence type="ECO:0000256" key="6">
    <source>
        <dbReference type="ARBA" id="ARBA00023136"/>
    </source>
</evidence>
<name>A0AAV2IIY3_LYMST</name>
<dbReference type="GO" id="GO:0005794">
    <property type="term" value="C:Golgi apparatus"/>
    <property type="evidence" value="ECO:0007669"/>
    <property type="project" value="TreeGrafter"/>
</dbReference>
<evidence type="ECO:0000313" key="12">
    <source>
        <dbReference type="EMBL" id="CAL1546618.1"/>
    </source>
</evidence>
<dbReference type="EMBL" id="CAXITT010000834">
    <property type="protein sequence ID" value="CAL1546618.1"/>
    <property type="molecule type" value="Genomic_DNA"/>
</dbReference>
<dbReference type="Proteomes" id="UP001497497">
    <property type="component" value="Unassembled WGS sequence"/>
</dbReference>
<evidence type="ECO:0000256" key="1">
    <source>
        <dbReference type="ARBA" id="ARBA00004606"/>
    </source>
</evidence>
<comment type="similarity">
    <text evidence="2 9">Belongs to the ITM2 family.</text>
</comment>
<evidence type="ECO:0000256" key="10">
    <source>
        <dbReference type="SAM" id="MobiDB-lite"/>
    </source>
</evidence>
<dbReference type="PROSITE" id="PS50869">
    <property type="entry name" value="BRICHOS"/>
    <property type="match status" value="1"/>
</dbReference>
<evidence type="ECO:0000256" key="3">
    <source>
        <dbReference type="ARBA" id="ARBA00022692"/>
    </source>
</evidence>
<accession>A0AAV2IIY3</accession>
<feature type="domain" description="BRICHOS" evidence="11">
    <location>
        <begin position="144"/>
        <end position="239"/>
    </location>
</feature>
<dbReference type="PANTHER" id="PTHR10962:SF1">
    <property type="entry name" value="INTEGRAL MEMBRANE PROTEIN 2"/>
    <property type="match status" value="1"/>
</dbReference>
<dbReference type="InterPro" id="IPR040145">
    <property type="entry name" value="ITM2"/>
</dbReference>
<feature type="transmembrane region" description="Helical" evidence="9">
    <location>
        <begin position="57"/>
        <end position="82"/>
    </location>
</feature>
<keyword evidence="9" id="KW-1003">Cell membrane</keyword>
<keyword evidence="7" id="KW-1015">Disulfide bond</keyword>
<sequence length="290" mass="33595">MTIYSPSQSEKKPEKGTPEPEVVTEPLTSFKDEEEGAYDVASKPLQVNYFQRKRRTFCIHLLLTIFILVILACGAIGAVVFYRHLNKKTIEQVYSGVCGNLYFDESYHNRLPEPMAFTNDEDFFEEKIESSDVEMYEQLITPSFDEVQSHLVWHDFSRNYTAIVDQHNQVCFIMKLNRSMIAPPRDVIDLIEKLLSGYYMPKAKVIRENYRPVQPPMVDLSPLGSRITSKCSSFKTFWLEKFVSGVVKRSLKEVVEDTFYYGWPTLHKDHPEVVKLIVHKITETEVTSAE</sequence>
<evidence type="ECO:0000256" key="2">
    <source>
        <dbReference type="ARBA" id="ARBA00006794"/>
    </source>
</evidence>
<dbReference type="Pfam" id="PF04089">
    <property type="entry name" value="BRICHOS"/>
    <property type="match status" value="1"/>
</dbReference>
<dbReference type="GO" id="GO:0001540">
    <property type="term" value="F:amyloid-beta binding"/>
    <property type="evidence" value="ECO:0007669"/>
    <property type="project" value="TreeGrafter"/>
</dbReference>
<protein>
    <recommendedName>
        <fullName evidence="9">Integral membrane protein 2</fullName>
    </recommendedName>
</protein>
<dbReference type="AlphaFoldDB" id="A0AAV2IIY3"/>
<keyword evidence="6 9" id="KW-0472">Membrane</keyword>
<comment type="caution">
    <text evidence="12">The sequence shown here is derived from an EMBL/GenBank/DDBJ whole genome shotgun (WGS) entry which is preliminary data.</text>
</comment>
<dbReference type="Gene3D" id="3.30.390.150">
    <property type="match status" value="1"/>
</dbReference>
<feature type="compositionally biased region" description="Basic and acidic residues" evidence="10">
    <location>
        <begin position="9"/>
        <end position="18"/>
    </location>
</feature>
<evidence type="ECO:0000313" key="13">
    <source>
        <dbReference type="Proteomes" id="UP001497497"/>
    </source>
</evidence>
<dbReference type="SMART" id="SM01039">
    <property type="entry name" value="BRICHOS"/>
    <property type="match status" value="1"/>
</dbReference>
<dbReference type="PANTHER" id="PTHR10962">
    <property type="entry name" value="INTEGRAL TRANSMEMBRANE PROTEIN 2"/>
    <property type="match status" value="1"/>
</dbReference>
<evidence type="ECO:0000256" key="4">
    <source>
        <dbReference type="ARBA" id="ARBA00022968"/>
    </source>
</evidence>
<evidence type="ECO:0000256" key="9">
    <source>
        <dbReference type="RuleBase" id="RU367061"/>
    </source>
</evidence>
<evidence type="ECO:0000259" key="11">
    <source>
        <dbReference type="PROSITE" id="PS50869"/>
    </source>
</evidence>
<dbReference type="GO" id="GO:0042985">
    <property type="term" value="P:negative regulation of amyloid precursor protein biosynthetic process"/>
    <property type="evidence" value="ECO:0007669"/>
    <property type="project" value="TreeGrafter"/>
</dbReference>
<organism evidence="12 13">
    <name type="scientific">Lymnaea stagnalis</name>
    <name type="common">Great pond snail</name>
    <name type="synonym">Helix stagnalis</name>
    <dbReference type="NCBI Taxonomy" id="6523"/>
    <lineage>
        <taxon>Eukaryota</taxon>
        <taxon>Metazoa</taxon>
        <taxon>Spiralia</taxon>
        <taxon>Lophotrochozoa</taxon>
        <taxon>Mollusca</taxon>
        <taxon>Gastropoda</taxon>
        <taxon>Heterobranchia</taxon>
        <taxon>Euthyneura</taxon>
        <taxon>Panpulmonata</taxon>
        <taxon>Hygrophila</taxon>
        <taxon>Lymnaeoidea</taxon>
        <taxon>Lymnaeidae</taxon>
        <taxon>Lymnaea</taxon>
    </lineage>
</organism>
<keyword evidence="8" id="KW-0325">Glycoprotein</keyword>
<reference evidence="12 13" key="1">
    <citation type="submission" date="2024-04" db="EMBL/GenBank/DDBJ databases">
        <authorList>
            <consortium name="Genoscope - CEA"/>
            <person name="William W."/>
        </authorList>
    </citation>
    <scope>NUCLEOTIDE SEQUENCE [LARGE SCALE GENOMIC DNA]</scope>
</reference>